<dbReference type="Gene3D" id="2.40.260.10">
    <property type="entry name" value="Sortase"/>
    <property type="match status" value="1"/>
</dbReference>
<proteinExistence type="predicted"/>
<accession>A0A2M8C644</accession>
<evidence type="ECO:0000313" key="3">
    <source>
        <dbReference type="EMBL" id="PJB51704.1"/>
    </source>
</evidence>
<dbReference type="Proteomes" id="UP000229421">
    <property type="component" value="Unassembled WGS sequence"/>
</dbReference>
<dbReference type="InterPro" id="IPR005754">
    <property type="entry name" value="Sortase"/>
</dbReference>
<dbReference type="NCBIfam" id="TIGR01076">
    <property type="entry name" value="sortase_fam"/>
    <property type="match status" value="1"/>
</dbReference>
<comment type="caution">
    <text evidence="3">The sequence shown here is derived from an EMBL/GenBank/DDBJ whole genome shotgun (WGS) entry which is preliminary data.</text>
</comment>
<sequence length="257" mass="29748">MSHIQINEKDLRQIFKYPTARQSFLFWLGMAARYLFSFLALFALFFILINFPAYWQKIKYRALGQEKFAQNLSPNEKIILEPLQKIEPEKPILTGEFLLQNRLIIPKIKINTPIVWNASKDEIISKLKEGVAHYQGTSLPGENGNVFITGHSSNFWWDDGLFKQVFALLDKLENNDKIFITFEKQLYIYQVEKAEVVSPSQIEVMNPVDHSIVSLMTCYPVGTTINRLVVSAKQIYPEETKPKQTKTIDNDFLPAVR</sequence>
<evidence type="ECO:0000256" key="2">
    <source>
        <dbReference type="SAM" id="Phobius"/>
    </source>
</evidence>
<dbReference type="EMBL" id="PFTZ01000037">
    <property type="protein sequence ID" value="PJB51704.1"/>
    <property type="molecule type" value="Genomic_DNA"/>
</dbReference>
<evidence type="ECO:0000313" key="4">
    <source>
        <dbReference type="Proteomes" id="UP000229421"/>
    </source>
</evidence>
<keyword evidence="2" id="KW-0812">Transmembrane</keyword>
<protein>
    <recommendedName>
        <fullName evidence="5">Sortase</fullName>
    </recommendedName>
</protein>
<dbReference type="InterPro" id="IPR023365">
    <property type="entry name" value="Sortase_dom-sf"/>
</dbReference>
<organism evidence="3 4">
    <name type="scientific">Candidatus Berkelbacteria bacterium CG_4_9_14_3_um_filter_39_23</name>
    <dbReference type="NCBI Taxonomy" id="1974508"/>
    <lineage>
        <taxon>Bacteria</taxon>
        <taxon>Candidatus Berkelbacteria</taxon>
    </lineage>
</organism>
<keyword evidence="2" id="KW-0472">Membrane</keyword>
<evidence type="ECO:0000256" key="1">
    <source>
        <dbReference type="ARBA" id="ARBA00022801"/>
    </source>
</evidence>
<keyword evidence="1" id="KW-0378">Hydrolase</keyword>
<dbReference type="SUPFAM" id="SSF63817">
    <property type="entry name" value="Sortase"/>
    <property type="match status" value="1"/>
</dbReference>
<name>A0A2M8C644_9BACT</name>
<dbReference type="AlphaFoldDB" id="A0A2M8C644"/>
<evidence type="ECO:0008006" key="5">
    <source>
        <dbReference type="Google" id="ProtNLM"/>
    </source>
</evidence>
<dbReference type="Pfam" id="PF04203">
    <property type="entry name" value="Sortase"/>
    <property type="match status" value="1"/>
</dbReference>
<dbReference type="GO" id="GO:0016787">
    <property type="term" value="F:hydrolase activity"/>
    <property type="evidence" value="ECO:0007669"/>
    <property type="project" value="UniProtKB-KW"/>
</dbReference>
<keyword evidence="2" id="KW-1133">Transmembrane helix</keyword>
<gene>
    <name evidence="3" type="ORF">CO101_01070</name>
</gene>
<feature type="transmembrane region" description="Helical" evidence="2">
    <location>
        <begin position="24"/>
        <end position="51"/>
    </location>
</feature>
<reference evidence="4" key="1">
    <citation type="submission" date="2017-09" db="EMBL/GenBank/DDBJ databases">
        <title>Depth-based differentiation of microbial function through sediment-hosted aquifers and enrichment of novel symbionts in the deep terrestrial subsurface.</title>
        <authorList>
            <person name="Probst A.J."/>
            <person name="Ladd B."/>
            <person name="Jarett J.K."/>
            <person name="Geller-Mcgrath D.E."/>
            <person name="Sieber C.M.K."/>
            <person name="Emerson J.B."/>
            <person name="Anantharaman K."/>
            <person name="Thomas B.C."/>
            <person name="Malmstrom R."/>
            <person name="Stieglmeier M."/>
            <person name="Klingl A."/>
            <person name="Woyke T."/>
            <person name="Ryan C.M."/>
            <person name="Banfield J.F."/>
        </authorList>
    </citation>
    <scope>NUCLEOTIDE SEQUENCE [LARGE SCALE GENOMIC DNA]</scope>
</reference>